<feature type="signal peptide" evidence="4">
    <location>
        <begin position="1"/>
        <end position="31"/>
    </location>
</feature>
<feature type="repeat" description="TPR" evidence="1">
    <location>
        <begin position="211"/>
        <end position="244"/>
    </location>
</feature>
<keyword evidence="3" id="KW-1133">Transmembrane helix</keyword>
<evidence type="ECO:0000256" key="4">
    <source>
        <dbReference type="SAM" id="SignalP"/>
    </source>
</evidence>
<keyword evidence="6" id="KW-1185">Reference proteome</keyword>
<reference evidence="5 6" key="1">
    <citation type="journal article" date="2019" name="Genome Biol. Evol.">
        <title>The Rhododendron genome and chromosomal organization provide insight into shared whole-genome duplications across the heath family (Ericaceae).</title>
        <authorList>
            <person name="Soza V.L."/>
            <person name="Lindsley D."/>
            <person name="Waalkes A."/>
            <person name="Ramage E."/>
            <person name="Patwardhan R.P."/>
            <person name="Burton J.N."/>
            <person name="Adey A."/>
            <person name="Kumar A."/>
            <person name="Qiu R."/>
            <person name="Shendure J."/>
            <person name="Hall B."/>
        </authorList>
    </citation>
    <scope>NUCLEOTIDE SEQUENCE [LARGE SCALE GENOMIC DNA]</scope>
    <source>
        <strain evidence="5">RSF 1966-606</strain>
    </source>
</reference>
<evidence type="ECO:0000313" key="5">
    <source>
        <dbReference type="EMBL" id="KAE9453220.1"/>
    </source>
</evidence>
<feature type="non-terminal residue" evidence="5">
    <location>
        <position position="1"/>
    </location>
</feature>
<dbReference type="OrthoDB" id="10612242at2759"/>
<dbReference type="PROSITE" id="PS50005">
    <property type="entry name" value="TPR"/>
    <property type="match status" value="1"/>
</dbReference>
<dbReference type="InterPro" id="IPR011990">
    <property type="entry name" value="TPR-like_helical_dom_sf"/>
</dbReference>
<keyword evidence="3" id="KW-0812">Transmembrane</keyword>
<dbReference type="SUPFAM" id="SSF48452">
    <property type="entry name" value="TPR-like"/>
    <property type="match status" value="1"/>
</dbReference>
<keyword evidence="1" id="KW-0802">TPR repeat</keyword>
<feature type="coiled-coil region" evidence="2">
    <location>
        <begin position="540"/>
        <end position="610"/>
    </location>
</feature>
<organism evidence="5 6">
    <name type="scientific">Rhododendron williamsianum</name>
    <dbReference type="NCBI Taxonomy" id="262921"/>
    <lineage>
        <taxon>Eukaryota</taxon>
        <taxon>Viridiplantae</taxon>
        <taxon>Streptophyta</taxon>
        <taxon>Embryophyta</taxon>
        <taxon>Tracheophyta</taxon>
        <taxon>Spermatophyta</taxon>
        <taxon>Magnoliopsida</taxon>
        <taxon>eudicotyledons</taxon>
        <taxon>Gunneridae</taxon>
        <taxon>Pentapetalae</taxon>
        <taxon>asterids</taxon>
        <taxon>Ericales</taxon>
        <taxon>Ericaceae</taxon>
        <taxon>Ericoideae</taxon>
        <taxon>Rhodoreae</taxon>
        <taxon>Rhododendron</taxon>
    </lineage>
</organism>
<feature type="transmembrane region" description="Helical" evidence="3">
    <location>
        <begin position="787"/>
        <end position="804"/>
    </location>
</feature>
<name>A0A6A4L4T1_9ERIC</name>
<evidence type="ECO:0000313" key="6">
    <source>
        <dbReference type="Proteomes" id="UP000428333"/>
    </source>
</evidence>
<comment type="caution">
    <text evidence="5">The sequence shown here is derived from an EMBL/GenBank/DDBJ whole genome shotgun (WGS) entry which is preliminary data.</text>
</comment>
<evidence type="ECO:0000256" key="2">
    <source>
        <dbReference type="SAM" id="Coils"/>
    </source>
</evidence>
<evidence type="ECO:0000256" key="3">
    <source>
        <dbReference type="SAM" id="Phobius"/>
    </source>
</evidence>
<protein>
    <submittedName>
        <fullName evidence="5">Uncharacterized protein</fullName>
    </submittedName>
</protein>
<evidence type="ECO:0000256" key="1">
    <source>
        <dbReference type="PROSITE-ProRule" id="PRU00339"/>
    </source>
</evidence>
<accession>A0A6A4L4T1</accession>
<gene>
    <name evidence="5" type="ORF">C3L33_14883</name>
</gene>
<proteinExistence type="predicted"/>
<dbReference type="AlphaFoldDB" id="A0A6A4L4T1"/>
<dbReference type="EMBL" id="QEFC01002304">
    <property type="protein sequence ID" value="KAE9453220.1"/>
    <property type="molecule type" value="Genomic_DNA"/>
</dbReference>
<dbReference type="InterPro" id="IPR019734">
    <property type="entry name" value="TPR_rpt"/>
</dbReference>
<dbReference type="SMART" id="SM00028">
    <property type="entry name" value="TPR"/>
    <property type="match status" value="1"/>
</dbReference>
<feature type="chain" id="PRO_5025466399" evidence="4">
    <location>
        <begin position="32"/>
        <end position="816"/>
    </location>
</feature>
<dbReference type="Proteomes" id="UP000428333">
    <property type="component" value="Linkage Group LG09"/>
</dbReference>
<keyword evidence="3" id="KW-0472">Membrane</keyword>
<keyword evidence="2" id="KW-0175">Coiled coil</keyword>
<keyword evidence="4" id="KW-0732">Signal</keyword>
<sequence length="816" mass="91629">MVAPTRPIGYPTMRKVLWFDQLFIVLAIAEGAANEAVDASSPGSPRLSDFWPDNDNRSPRELAKIGINPSLKGSKATQEFPYVVFCAPTSRSLDYPGDISSAPFDCDDNGPCNEDFPVVPIGRRPRTDVLLKAEKVVLESDGCVLRLAGLYISFYEIYIQEVMDLVNKSGKFSQKFEGFTVGPRLPHQYAEALSDAQKDRPAQAARLGQGLKGYSRLGIAHFGLGSYNDAVYAYKKGHVLDPTNDGLKLSSSTSSLKLGFPGIRRSELLADASLHCCTVPILVHDSSPVIPRAYGTKSSVVCNSSGRMKLLDILESATVINNDRKQREEVEEIEVSFKGVYTLEVQVPKSVDSQTSDVFQISNKFFQLVVNNRCFNWEKKVPVKKRVMKKKSRKGGSNKFTHGDSSNVYLVRGENGIRDIGFPIEEMKKGLDWMGGLGGFTMDIGKFLRFRRCFKGRRDDQPVFLLGWEKILDSHIIQHGDVGLELKFDDPDEHIMAKRHILEFGLGVVRIEKDIKIEMRFCNLGCDVPSRDLVDLPQEQSNAGSKIEDLRNKLEESSNRIVALGIEINTLKDLRSRENKQFKDARFQTNENHKNSLKQMADKMKDIKIEMRKSYENVFPNPQALWIDGQVCWIQFGRNIFTASSTAATATHSSISSSGVPFPSVNNQDLLHLHGSDMLQSSHSSYHSQDNLLVQYDMLEERPTWPTSTLTHSSQFRSVKFQPKLLLCTSAEKQKSRRDRTMTFAARNYFRSFVVVCLAMANAFVMAQEEEEEEEEGGGGGDVKGTMFLVVIVLIAIVIFMPTQRQQRPVYAYRCP</sequence>